<keyword evidence="6" id="KW-1185">Reference proteome</keyword>
<evidence type="ECO:0000313" key="6">
    <source>
        <dbReference type="Proteomes" id="UP001244011"/>
    </source>
</evidence>
<comment type="similarity">
    <text evidence="1">Belongs to the ice-binding protein family.</text>
</comment>
<dbReference type="Pfam" id="PF11999">
    <property type="entry name" value="Ice_binding"/>
    <property type="match status" value="1"/>
</dbReference>
<proteinExistence type="inferred from homology"/>
<feature type="signal peptide" evidence="4">
    <location>
        <begin position="1"/>
        <end position="25"/>
    </location>
</feature>
<dbReference type="GeneID" id="85312020"/>
<keyword evidence="2 4" id="KW-0732">Signal</keyword>
<name>A0AAJ0BSY7_9PEZI</name>
<gene>
    <name evidence="5" type="ORF">QBC33DRAFT_548350</name>
</gene>
<dbReference type="InterPro" id="IPR021884">
    <property type="entry name" value="Ice-bd_prot"/>
</dbReference>
<dbReference type="RefSeq" id="XP_060280141.1">
    <property type="nucleotide sequence ID" value="XM_060428833.1"/>
</dbReference>
<evidence type="ECO:0000313" key="5">
    <source>
        <dbReference type="EMBL" id="KAK1763928.1"/>
    </source>
</evidence>
<protein>
    <recommendedName>
        <fullName evidence="7">DUF3494 domain-containing protein</fullName>
    </recommendedName>
</protein>
<sequence>MPTFSTMATLRLLGSALVLASIINAQVIDLGAASVFAVLGASTVTNTGFSVLGGDVGVYPGLAITGFPPGTATAIHPGDALAMQGQLDAQAAYSTAAATPAGPPENNLSGMNLGGLILPPGVYTFDSSAQLTGLLILDGAGIPDPSWIFQIASTLTTASDSEMVLIGAPACNVFWQVGSSATLGSASGFIGNIVALASVSMDSTASNDGSLIALTGAVTLIDNLVNAPCAAVVTTSSFATSTATVSTSMSSVTGETVITTEITTEITTVITSGTVTETTTEIITETSTETIPIPTSTSLLSSETATATTTEASTSPTVASTTTSTAIGSSTFFSTTSTETETTSTTTSPSVASTGTSTVTSSPSVTSSPIGVVTTQVTASTTSTLTVSGITHTPANQAAIVIIFTVTCPEAPTQISSHGQVFYIETPCTTVLTATPTPFSPTERPCEDCALPTSRDPDIPSEPCLTCSNQLATPTTAQLEGTRAGDSPHQTDKGSTDSNGSGIVTAAATSNWPNVAILAGVGLFPIVINLA</sequence>
<evidence type="ECO:0008006" key="7">
    <source>
        <dbReference type="Google" id="ProtNLM"/>
    </source>
</evidence>
<evidence type="ECO:0000256" key="3">
    <source>
        <dbReference type="SAM" id="MobiDB-lite"/>
    </source>
</evidence>
<dbReference type="Proteomes" id="UP001244011">
    <property type="component" value="Unassembled WGS sequence"/>
</dbReference>
<dbReference type="AlphaFoldDB" id="A0AAJ0BSY7"/>
<evidence type="ECO:0000256" key="1">
    <source>
        <dbReference type="ARBA" id="ARBA00005445"/>
    </source>
</evidence>
<feature type="region of interest" description="Disordered" evidence="3">
    <location>
        <begin position="480"/>
        <end position="500"/>
    </location>
</feature>
<accession>A0AAJ0BSY7</accession>
<evidence type="ECO:0000256" key="2">
    <source>
        <dbReference type="ARBA" id="ARBA00022729"/>
    </source>
</evidence>
<reference evidence="5" key="1">
    <citation type="submission" date="2023-06" db="EMBL/GenBank/DDBJ databases">
        <title>Genome-scale phylogeny and comparative genomics of the fungal order Sordariales.</title>
        <authorList>
            <consortium name="Lawrence Berkeley National Laboratory"/>
            <person name="Hensen N."/>
            <person name="Bonometti L."/>
            <person name="Westerberg I."/>
            <person name="Brannstrom I.O."/>
            <person name="Guillou S."/>
            <person name="Cros-Aarteil S."/>
            <person name="Calhoun S."/>
            <person name="Haridas S."/>
            <person name="Kuo A."/>
            <person name="Mondo S."/>
            <person name="Pangilinan J."/>
            <person name="Riley R."/>
            <person name="Labutti K."/>
            <person name="Andreopoulos B."/>
            <person name="Lipzen A."/>
            <person name="Chen C."/>
            <person name="Yanf M."/>
            <person name="Daum C."/>
            <person name="Ng V."/>
            <person name="Clum A."/>
            <person name="Steindorff A."/>
            <person name="Ohm R."/>
            <person name="Martin F."/>
            <person name="Silar P."/>
            <person name="Natvig D."/>
            <person name="Lalanne C."/>
            <person name="Gautier V."/>
            <person name="Ament-Velasquez S.L."/>
            <person name="Kruys A."/>
            <person name="Hutchinson M.I."/>
            <person name="Powell A.J."/>
            <person name="Barry K."/>
            <person name="Miller A.N."/>
            <person name="Grigoriev I.V."/>
            <person name="Debuchy R."/>
            <person name="Gladieux P."/>
            <person name="Thoren M.H."/>
            <person name="Johannesson H."/>
        </authorList>
    </citation>
    <scope>NUCLEOTIDE SEQUENCE</scope>
    <source>
        <strain evidence="5">8032-3</strain>
    </source>
</reference>
<feature type="chain" id="PRO_5042572658" description="DUF3494 domain-containing protein" evidence="4">
    <location>
        <begin position="26"/>
        <end position="531"/>
    </location>
</feature>
<dbReference type="EMBL" id="MU839023">
    <property type="protein sequence ID" value="KAK1763928.1"/>
    <property type="molecule type" value="Genomic_DNA"/>
</dbReference>
<evidence type="ECO:0000256" key="4">
    <source>
        <dbReference type="SAM" id="SignalP"/>
    </source>
</evidence>
<feature type="region of interest" description="Disordered" evidence="3">
    <location>
        <begin position="298"/>
        <end position="368"/>
    </location>
</feature>
<comment type="caution">
    <text evidence="5">The sequence shown here is derived from an EMBL/GenBank/DDBJ whole genome shotgun (WGS) entry which is preliminary data.</text>
</comment>
<organism evidence="5 6">
    <name type="scientific">Phialemonium atrogriseum</name>
    <dbReference type="NCBI Taxonomy" id="1093897"/>
    <lineage>
        <taxon>Eukaryota</taxon>
        <taxon>Fungi</taxon>
        <taxon>Dikarya</taxon>
        <taxon>Ascomycota</taxon>
        <taxon>Pezizomycotina</taxon>
        <taxon>Sordariomycetes</taxon>
        <taxon>Sordariomycetidae</taxon>
        <taxon>Cephalothecales</taxon>
        <taxon>Cephalothecaceae</taxon>
        <taxon>Phialemonium</taxon>
    </lineage>
</organism>